<dbReference type="eggNOG" id="COG2203">
    <property type="taxonomic scope" value="Bacteria"/>
</dbReference>
<dbReference type="PANTHER" id="PTHR43081">
    <property type="entry name" value="ADENYLATE CYCLASE, TERMINAL-DIFFERENTIATION SPECIFIC-RELATED"/>
    <property type="match status" value="1"/>
</dbReference>
<dbReference type="CDD" id="cd00060">
    <property type="entry name" value="FHA"/>
    <property type="match status" value="1"/>
</dbReference>
<dbReference type="PATRIC" id="fig|388467.6.peg.1246"/>
<accession>A0A073CE35</accession>
<keyword evidence="4" id="KW-0456">Lyase</keyword>
<dbReference type="GO" id="GO:0006171">
    <property type="term" value="P:cAMP biosynthetic process"/>
    <property type="evidence" value="ECO:0007669"/>
    <property type="project" value="TreeGrafter"/>
</dbReference>
<dbReference type="Pfam" id="PF01590">
    <property type="entry name" value="GAF"/>
    <property type="match status" value="1"/>
</dbReference>
<evidence type="ECO:0000259" key="2">
    <source>
        <dbReference type="PROSITE" id="PS50006"/>
    </source>
</evidence>
<dbReference type="InterPro" id="IPR003018">
    <property type="entry name" value="GAF"/>
</dbReference>
<dbReference type="AlphaFoldDB" id="A0A073CE35"/>
<reference evidence="4 5" key="1">
    <citation type="journal article" date="2014" name="Appl. Environ. Microbiol.">
        <title>Elucidation of insertion elements encoded on plasmids and in vitro construction of shuttle vectors from the toxic cyanobacterium Planktothrix.</title>
        <authorList>
            <person name="Christiansen G."/>
            <person name="Goesmann A."/>
            <person name="Kurmayer R."/>
        </authorList>
    </citation>
    <scope>NUCLEOTIDE SEQUENCE [LARGE SCALE GENOMIC DNA]</scope>
    <source>
        <strain evidence="4 5">NIVA-CYA 126/8</strain>
    </source>
</reference>
<dbReference type="HOGENOM" id="CLU_000445_11_32_3"/>
<dbReference type="Gene3D" id="2.60.200.20">
    <property type="match status" value="1"/>
</dbReference>
<protein>
    <submittedName>
        <fullName evidence="4">CyaA</fullName>
        <ecNumber evidence="4">4.6.1.1</ecNumber>
    </submittedName>
</protein>
<evidence type="ECO:0000259" key="3">
    <source>
        <dbReference type="PROSITE" id="PS50125"/>
    </source>
</evidence>
<dbReference type="InterPro" id="IPR029016">
    <property type="entry name" value="GAF-like_dom_sf"/>
</dbReference>
<dbReference type="SUPFAM" id="SSF55073">
    <property type="entry name" value="Nucleotide cyclase"/>
    <property type="match status" value="1"/>
</dbReference>
<feature type="domain" description="FHA" evidence="2">
    <location>
        <begin position="23"/>
        <end position="72"/>
    </location>
</feature>
<feature type="domain" description="Guanylate cyclase" evidence="3">
    <location>
        <begin position="351"/>
        <end position="484"/>
    </location>
</feature>
<dbReference type="PROSITE" id="PS50006">
    <property type="entry name" value="FHA_DOMAIN"/>
    <property type="match status" value="1"/>
</dbReference>
<dbReference type="eggNOG" id="COG1716">
    <property type="taxonomic scope" value="Bacteria"/>
</dbReference>
<dbReference type="Gene3D" id="3.30.70.1230">
    <property type="entry name" value="Nucleotide cyclase"/>
    <property type="match status" value="1"/>
</dbReference>
<evidence type="ECO:0000256" key="1">
    <source>
        <dbReference type="ARBA" id="ARBA00005381"/>
    </source>
</evidence>
<dbReference type="Proteomes" id="UP000027395">
    <property type="component" value="Chromosome"/>
</dbReference>
<dbReference type="STRING" id="388467.A19Y_1305"/>
<dbReference type="InterPro" id="IPR001054">
    <property type="entry name" value="A/G_cyclase"/>
</dbReference>
<dbReference type="eggNOG" id="COG2114">
    <property type="taxonomic scope" value="Bacteria"/>
</dbReference>
<dbReference type="SMART" id="SM00240">
    <property type="entry name" value="FHA"/>
    <property type="match status" value="1"/>
</dbReference>
<dbReference type="CDD" id="cd07302">
    <property type="entry name" value="CHD"/>
    <property type="match status" value="1"/>
</dbReference>
<dbReference type="PROSITE" id="PS50125">
    <property type="entry name" value="GUANYLATE_CYCLASE_2"/>
    <property type="match status" value="1"/>
</dbReference>
<comment type="similarity">
    <text evidence="1">Belongs to the adenylyl cyclase class-3 family.</text>
</comment>
<evidence type="ECO:0000313" key="4">
    <source>
        <dbReference type="EMBL" id="KEI66376.1"/>
    </source>
</evidence>
<dbReference type="EMBL" id="CM002803">
    <property type="protein sequence ID" value="KEI66376.1"/>
    <property type="molecule type" value="Genomic_DNA"/>
</dbReference>
<keyword evidence="5" id="KW-1185">Reference proteome</keyword>
<dbReference type="InterPro" id="IPR029787">
    <property type="entry name" value="Nucleotide_cyclase"/>
</dbReference>
<proteinExistence type="inferred from homology"/>
<dbReference type="InterPro" id="IPR000253">
    <property type="entry name" value="FHA_dom"/>
</dbReference>
<evidence type="ECO:0000313" key="5">
    <source>
        <dbReference type="Proteomes" id="UP000027395"/>
    </source>
</evidence>
<sequence length="541" mass="61086">MPYLIYNPDTTGAMTFNLQFGVNTIGRGRDNTICLADVSLSRHHARIDVSEGKNTITDMQSSNHTFVNEVIIEHANLKSGDLIRCGRVVFKFMNVSLTPSLKSEAENHQTSVIHEFATDNSYTIIQDLLGTSQAINSVLNIRQQDANLRIVDKLKILLEVSKELSSPNEPNKLLDKILDLLFQIMNLDRAAILLVNPKTNNLENKAVKFREEPLADEHFYSKKITNIVRETGNAVLIDNAQADERFEGSESILCQAIHASMCVPLRLRDSVIGVLYVDNLSLSNLYSPEDVEFLAALANQAAIAIDNAELYKKMQEEAVIRNKLERFFPPAVSRKLREEGKFDAIVESEVTALFSDITRFTEMSSRMQPRQVISMLNEYFKLMVEEIVFPFEGTLEKYIGDALVAVWGSPYSRHDDVDRAVRAAIEMQWTVDRMNQKWKQRYGEPIYIHIGLNTGQVAAGNIGSEKLIQYTHTGDTMNVASRICSAANKNEILISQSTFDQLKDRSLPLETIPPVIVKGKTEPLQLYRLHWQEVQSTALSF</sequence>
<dbReference type="InterPro" id="IPR050697">
    <property type="entry name" value="Adenylyl/Guanylyl_Cyclase_3/4"/>
</dbReference>
<dbReference type="SUPFAM" id="SSF55781">
    <property type="entry name" value="GAF domain-like"/>
    <property type="match status" value="1"/>
</dbReference>
<dbReference type="PANTHER" id="PTHR43081:SF1">
    <property type="entry name" value="ADENYLATE CYCLASE, TERMINAL-DIFFERENTIATION SPECIFIC"/>
    <property type="match status" value="1"/>
</dbReference>
<organism evidence="4 5">
    <name type="scientific">Planktothrix agardhii (strain NIVA-CYA 126/8)</name>
    <dbReference type="NCBI Taxonomy" id="388467"/>
    <lineage>
        <taxon>Bacteria</taxon>
        <taxon>Bacillati</taxon>
        <taxon>Cyanobacteriota</taxon>
        <taxon>Cyanophyceae</taxon>
        <taxon>Oscillatoriophycideae</taxon>
        <taxon>Oscillatoriales</taxon>
        <taxon>Microcoleaceae</taxon>
        <taxon>Planktothrix</taxon>
    </lineage>
</organism>
<dbReference type="EC" id="4.6.1.1" evidence="4"/>
<name>A0A073CE35_PLAA1</name>
<dbReference type="GO" id="GO:0035556">
    <property type="term" value="P:intracellular signal transduction"/>
    <property type="evidence" value="ECO:0007669"/>
    <property type="project" value="InterPro"/>
</dbReference>
<dbReference type="RefSeq" id="WP_320060326.1">
    <property type="nucleotide sequence ID" value="NZ_CM002803.1"/>
</dbReference>
<dbReference type="Pfam" id="PF00211">
    <property type="entry name" value="Guanylate_cyc"/>
    <property type="match status" value="1"/>
</dbReference>
<dbReference type="Gene3D" id="3.30.450.40">
    <property type="match status" value="1"/>
</dbReference>
<dbReference type="InterPro" id="IPR008984">
    <property type="entry name" value="SMAD_FHA_dom_sf"/>
</dbReference>
<dbReference type="GO" id="GO:0004016">
    <property type="term" value="F:adenylate cyclase activity"/>
    <property type="evidence" value="ECO:0007669"/>
    <property type="project" value="UniProtKB-EC"/>
</dbReference>
<dbReference type="Pfam" id="PF00498">
    <property type="entry name" value="FHA"/>
    <property type="match status" value="1"/>
</dbReference>
<dbReference type="SMART" id="SM00044">
    <property type="entry name" value="CYCc"/>
    <property type="match status" value="1"/>
</dbReference>
<gene>
    <name evidence="4" type="primary">cyaA</name>
    <name evidence="4" type="ORF">A19Y_1305</name>
</gene>
<dbReference type="SMART" id="SM00065">
    <property type="entry name" value="GAF"/>
    <property type="match status" value="1"/>
</dbReference>
<dbReference type="GeneID" id="77287531"/>
<dbReference type="SUPFAM" id="SSF49879">
    <property type="entry name" value="SMAD/FHA domain"/>
    <property type="match status" value="1"/>
</dbReference>